<evidence type="ECO:0000256" key="2">
    <source>
        <dbReference type="SAM" id="SignalP"/>
    </source>
</evidence>
<feature type="chain" id="PRO_5040134321" evidence="2">
    <location>
        <begin position="25"/>
        <end position="395"/>
    </location>
</feature>
<keyword evidence="4" id="KW-1185">Reference proteome</keyword>
<feature type="compositionally biased region" description="Basic and acidic residues" evidence="1">
    <location>
        <begin position="222"/>
        <end position="233"/>
    </location>
</feature>
<name>A0A9Q0M822_BLOTA</name>
<accession>A0A9Q0M822</accession>
<organism evidence="3 4">
    <name type="scientific">Blomia tropicalis</name>
    <name type="common">Mite</name>
    <dbReference type="NCBI Taxonomy" id="40697"/>
    <lineage>
        <taxon>Eukaryota</taxon>
        <taxon>Metazoa</taxon>
        <taxon>Ecdysozoa</taxon>
        <taxon>Arthropoda</taxon>
        <taxon>Chelicerata</taxon>
        <taxon>Arachnida</taxon>
        <taxon>Acari</taxon>
        <taxon>Acariformes</taxon>
        <taxon>Sarcoptiformes</taxon>
        <taxon>Astigmata</taxon>
        <taxon>Glycyphagoidea</taxon>
        <taxon>Echimyopodidae</taxon>
        <taxon>Blomia</taxon>
    </lineage>
</organism>
<keyword evidence="2" id="KW-0732">Signal</keyword>
<feature type="signal peptide" evidence="2">
    <location>
        <begin position="1"/>
        <end position="24"/>
    </location>
</feature>
<gene>
    <name evidence="3" type="ORF">RDWZM_006642</name>
</gene>
<evidence type="ECO:0000313" key="4">
    <source>
        <dbReference type="Proteomes" id="UP001142055"/>
    </source>
</evidence>
<proteinExistence type="predicted"/>
<feature type="region of interest" description="Disordered" evidence="1">
    <location>
        <begin position="213"/>
        <end position="233"/>
    </location>
</feature>
<feature type="region of interest" description="Disordered" evidence="1">
    <location>
        <begin position="46"/>
        <end position="82"/>
    </location>
</feature>
<evidence type="ECO:0000313" key="3">
    <source>
        <dbReference type="EMBL" id="KAJ6220830.1"/>
    </source>
</evidence>
<evidence type="ECO:0000256" key="1">
    <source>
        <dbReference type="SAM" id="MobiDB-lite"/>
    </source>
</evidence>
<protein>
    <submittedName>
        <fullName evidence="3">Uncharacterized protein</fullName>
    </submittedName>
</protein>
<dbReference type="AlphaFoldDB" id="A0A9Q0M822"/>
<comment type="caution">
    <text evidence="3">The sequence shown here is derived from an EMBL/GenBank/DDBJ whole genome shotgun (WGS) entry which is preliminary data.</text>
</comment>
<feature type="compositionally biased region" description="Low complexity" evidence="1">
    <location>
        <begin position="61"/>
        <end position="82"/>
    </location>
</feature>
<reference evidence="3" key="1">
    <citation type="submission" date="2022-12" db="EMBL/GenBank/DDBJ databases">
        <title>Genome assemblies of Blomia tropicalis.</title>
        <authorList>
            <person name="Cui Y."/>
        </authorList>
    </citation>
    <scope>NUCLEOTIDE SEQUENCE</scope>
    <source>
        <tissue evidence="3">Adult mites</tissue>
    </source>
</reference>
<sequence length="395" mass="45314">MQHNRMVILFTTLIIAAIIVGIQCNETKDTRDPMITEESVKTLTTNMAYSSRDQNSARFMSQTTQNRPTTSTSSSSNLKASSSSFFNMEPVGLTAQESGKMYKRSGRYWNDEHVPEYGHSMANERMPEYRHLRNNEHIPEYRHSRNNEHVPEYRHPSNNEQSHYGYNAPNPSMGHDYLEQEGYVKGKEISITPEPNKPITLHYRTHSQPITIHQTRIPGPKPEVKHSTSHEEPHRVVHEVIRPIIQEVHEIIMPYRLVYRRFLIEPLINNNNLLSFRRVVQEVKPVIEEVHTVIAKNSGKGAPAYSGNSAANVNAGDGNAQYEPKYDNNMINGGETRQIPRKLKYIQERQQTSSSENNETIMLPRNVVQRSKVFISKQGIPIYQSNYMGPALLHS</sequence>
<dbReference type="EMBL" id="JAPWDV010000002">
    <property type="protein sequence ID" value="KAJ6220830.1"/>
    <property type="molecule type" value="Genomic_DNA"/>
</dbReference>
<dbReference type="Proteomes" id="UP001142055">
    <property type="component" value="Chromosome 2"/>
</dbReference>
<feature type="compositionally biased region" description="Polar residues" evidence="1">
    <location>
        <begin position="46"/>
        <end position="60"/>
    </location>
</feature>